<evidence type="ECO:0000256" key="1">
    <source>
        <dbReference type="SAM" id="MobiDB-lite"/>
    </source>
</evidence>
<name>F2S9Z1_TRIT1</name>
<sequence>MAWMFEDGTGRTCTQLVQGNSSERGPAAGTRMSGTLIEGSKKSAMDWRGRGQVYLKSRTIHVVRKKHVIGPPFGYACLFDMSLWFLPDQSFPQHLQPPPPVIGLLSYFEGR</sequence>
<accession>F2S9Z1</accession>
<dbReference type="EMBL" id="GG698538">
    <property type="protein sequence ID" value="EGE00391.1"/>
    <property type="molecule type" value="Genomic_DNA"/>
</dbReference>
<evidence type="ECO:0000313" key="2">
    <source>
        <dbReference type="EMBL" id="EGE00391.1"/>
    </source>
</evidence>
<proteinExistence type="predicted"/>
<dbReference type="AlphaFoldDB" id="F2S9Z1"/>
<dbReference type="HOGENOM" id="CLU_2160242_0_0_1"/>
<evidence type="ECO:0000313" key="3">
    <source>
        <dbReference type="Proteomes" id="UP000009172"/>
    </source>
</evidence>
<reference evidence="3" key="1">
    <citation type="journal article" date="2012" name="MBio">
        <title>Comparative genome analysis of Trichophyton rubrum and related dermatophytes reveals candidate genes involved in infection.</title>
        <authorList>
            <person name="Martinez D.A."/>
            <person name="Oliver B.G."/>
            <person name="Graeser Y."/>
            <person name="Goldberg J.M."/>
            <person name="Li W."/>
            <person name="Martinez-Rossi N.M."/>
            <person name="Monod M."/>
            <person name="Shelest E."/>
            <person name="Barton R.C."/>
            <person name="Birch E."/>
            <person name="Brakhage A.A."/>
            <person name="Chen Z."/>
            <person name="Gurr S.J."/>
            <person name="Heiman D."/>
            <person name="Heitman J."/>
            <person name="Kosti I."/>
            <person name="Rossi A."/>
            <person name="Saif S."/>
            <person name="Samalova M."/>
            <person name="Saunders C.W."/>
            <person name="Shea T."/>
            <person name="Summerbell R.C."/>
            <person name="Xu J."/>
            <person name="Young S."/>
            <person name="Zeng Q."/>
            <person name="Birren B.W."/>
            <person name="Cuomo C.A."/>
            <person name="White T.C."/>
        </authorList>
    </citation>
    <scope>NUCLEOTIDE SEQUENCE [LARGE SCALE GENOMIC DNA]</scope>
    <source>
        <strain evidence="3">CBS 112818</strain>
    </source>
</reference>
<organism evidence="2 3">
    <name type="scientific">Trichophyton tonsurans (strain CBS 112818)</name>
    <name type="common">Scalp ringworm fungus</name>
    <dbReference type="NCBI Taxonomy" id="647933"/>
    <lineage>
        <taxon>Eukaryota</taxon>
        <taxon>Fungi</taxon>
        <taxon>Dikarya</taxon>
        <taxon>Ascomycota</taxon>
        <taxon>Pezizomycotina</taxon>
        <taxon>Eurotiomycetes</taxon>
        <taxon>Eurotiomycetidae</taxon>
        <taxon>Onygenales</taxon>
        <taxon>Arthrodermataceae</taxon>
        <taxon>Trichophyton</taxon>
    </lineage>
</organism>
<keyword evidence="3" id="KW-1185">Reference proteome</keyword>
<protein>
    <submittedName>
        <fullName evidence="2">Uncharacterized protein</fullName>
    </submittedName>
</protein>
<feature type="region of interest" description="Disordered" evidence="1">
    <location>
        <begin position="15"/>
        <end position="35"/>
    </location>
</feature>
<dbReference type="Proteomes" id="UP000009172">
    <property type="component" value="Unassembled WGS sequence"/>
</dbReference>
<gene>
    <name evidence="2" type="ORF">TESG_07701</name>
</gene>